<dbReference type="InterPro" id="IPR036864">
    <property type="entry name" value="Zn2-C6_fun-type_DNA-bd_sf"/>
</dbReference>
<dbReference type="PROSITE" id="PS00463">
    <property type="entry name" value="ZN2_CY6_FUNGAL_1"/>
    <property type="match status" value="1"/>
</dbReference>
<feature type="region of interest" description="Disordered" evidence="7">
    <location>
        <begin position="1"/>
        <end position="21"/>
    </location>
</feature>
<dbReference type="CDD" id="cd12148">
    <property type="entry name" value="fungal_TF_MHR"/>
    <property type="match status" value="1"/>
</dbReference>
<dbReference type="STRING" id="1388766.A0A017S5A9"/>
<keyword evidence="2" id="KW-0805">Transcription regulation</keyword>
<evidence type="ECO:0000256" key="5">
    <source>
        <dbReference type="ARBA" id="ARBA00023242"/>
    </source>
</evidence>
<evidence type="ECO:0000313" key="9">
    <source>
        <dbReference type="EMBL" id="EYE91360.1"/>
    </source>
</evidence>
<name>A0A017S5A9_ASPRC</name>
<evidence type="ECO:0000256" key="7">
    <source>
        <dbReference type="SAM" id="MobiDB-lite"/>
    </source>
</evidence>
<dbReference type="OrthoDB" id="2593732at2759"/>
<proteinExistence type="predicted"/>
<reference evidence="10" key="1">
    <citation type="journal article" date="2014" name="Nat. Commun.">
        <title>Genomic adaptations of the halophilic Dead Sea filamentous fungus Eurotium rubrum.</title>
        <authorList>
            <person name="Kis-Papo T."/>
            <person name="Weig A.R."/>
            <person name="Riley R."/>
            <person name="Persoh D."/>
            <person name="Salamov A."/>
            <person name="Sun H."/>
            <person name="Lipzen A."/>
            <person name="Wasser S.P."/>
            <person name="Rambold G."/>
            <person name="Grigoriev I.V."/>
            <person name="Nevo E."/>
        </authorList>
    </citation>
    <scope>NUCLEOTIDE SEQUENCE [LARGE SCALE GENOMIC DNA]</scope>
    <source>
        <strain evidence="10">CBS 135680</strain>
    </source>
</reference>
<accession>A0A017S5A9</accession>
<keyword evidence="3" id="KW-0238">DNA-binding</keyword>
<protein>
    <submittedName>
        <fullName evidence="9">C6 transcription factor</fullName>
    </submittedName>
</protein>
<dbReference type="InterPro" id="IPR053187">
    <property type="entry name" value="Notoamide_regulator"/>
</dbReference>
<gene>
    <name evidence="9" type="ORF">EURHEDRAFT_248261</name>
</gene>
<dbReference type="Proteomes" id="UP000019804">
    <property type="component" value="Unassembled WGS sequence"/>
</dbReference>
<dbReference type="SUPFAM" id="SSF57701">
    <property type="entry name" value="Zn2/Cys6 DNA-binding domain"/>
    <property type="match status" value="1"/>
</dbReference>
<keyword evidence="5" id="KW-0539">Nucleus</keyword>
<keyword evidence="1" id="KW-0479">Metal-binding</keyword>
<dbReference type="AlphaFoldDB" id="A0A017S5A9"/>
<feature type="coiled-coil region" evidence="6">
    <location>
        <begin position="58"/>
        <end position="92"/>
    </location>
</feature>
<feature type="domain" description="Zn(2)-C6 fungal-type" evidence="8">
    <location>
        <begin position="29"/>
        <end position="58"/>
    </location>
</feature>
<dbReference type="GO" id="GO:0008270">
    <property type="term" value="F:zinc ion binding"/>
    <property type="evidence" value="ECO:0007669"/>
    <property type="project" value="InterPro"/>
</dbReference>
<dbReference type="SMART" id="SM00066">
    <property type="entry name" value="GAL4"/>
    <property type="match status" value="1"/>
</dbReference>
<dbReference type="InterPro" id="IPR007219">
    <property type="entry name" value="XnlR_reg_dom"/>
</dbReference>
<evidence type="ECO:0000256" key="3">
    <source>
        <dbReference type="ARBA" id="ARBA00023125"/>
    </source>
</evidence>
<evidence type="ECO:0000259" key="8">
    <source>
        <dbReference type="PROSITE" id="PS50048"/>
    </source>
</evidence>
<dbReference type="PANTHER" id="PTHR47256:SF1">
    <property type="entry name" value="ZN(II)2CYS6 TRANSCRIPTION FACTOR (EUROFUNG)"/>
    <property type="match status" value="1"/>
</dbReference>
<evidence type="ECO:0000256" key="2">
    <source>
        <dbReference type="ARBA" id="ARBA00023015"/>
    </source>
</evidence>
<dbReference type="GeneID" id="63693219"/>
<sequence length="647" mass="73075">MNPVQNQQSSAPGSQWRNGNSGVHRVSTACSLCRAKRLKCDGVMPCGRCCTMQVDCIIDENSDNRRTLKRKLDSLENDRELLIRLVETLRDSGDTRVSTLLSLIRSNASLSELKSFVDEQLRRAQSPELAKAHHEINRLQEASSRTCRNVLDVKRLCDQPVFRVPAKPWTTVTGDDGLVSHIISLYFTWYDPCFSCMDRDIFLRDMKRGDLKSQYCSPFLVNAILAAGCPYSDYAEAYTDPDDSATAGVHFYSEAKKCLEMEEGHMTVATVQGLEALSMCAYAMGKDRRGWLYQGQLIFAVKELDRNTPKTRPDATGQELDLGRVTDFTFWGLYIMTTATAMAYHKPPLIDTPVRPRPQGKQGDKDDLWSPYPSQQNGLPAHFLCHFNSLCDLSMVVNDWCQSVFGDSEKLHFDGIKTIVEDIYRRLLDWEKGMLPCIRVDTDGCILPQVLCLHMYYHTITIMVFGFAKNIADGNGILHSKFHKFAANICLQSARKIASLMDIHRSSWGIDLFVVTYIQWTTVSLFILLEDLDDPMNREAFISLSIVAKVASRRWALGKGMLRAVQVTARKMEVSLPPEIDVLFSDFEKQSWGAKDRRGLSSSYPNFAVSIGSVQTDEIELDKFLEKWDALNISDPGEVDKSPSPRE</sequence>
<dbReference type="HOGENOM" id="CLU_007003_8_2_1"/>
<evidence type="ECO:0000256" key="6">
    <source>
        <dbReference type="SAM" id="Coils"/>
    </source>
</evidence>
<dbReference type="GO" id="GO:0000981">
    <property type="term" value="F:DNA-binding transcription factor activity, RNA polymerase II-specific"/>
    <property type="evidence" value="ECO:0007669"/>
    <property type="project" value="InterPro"/>
</dbReference>
<keyword evidence="6" id="KW-0175">Coiled coil</keyword>
<dbReference type="GO" id="GO:0006351">
    <property type="term" value="P:DNA-templated transcription"/>
    <property type="evidence" value="ECO:0007669"/>
    <property type="project" value="InterPro"/>
</dbReference>
<feature type="region of interest" description="Disordered" evidence="7">
    <location>
        <begin position="350"/>
        <end position="370"/>
    </location>
</feature>
<dbReference type="PROSITE" id="PS50048">
    <property type="entry name" value="ZN2_CY6_FUNGAL_2"/>
    <property type="match status" value="1"/>
</dbReference>
<dbReference type="InterPro" id="IPR001138">
    <property type="entry name" value="Zn2Cys6_DnaBD"/>
</dbReference>
<organism evidence="9 10">
    <name type="scientific">Aspergillus ruber (strain CBS 135680)</name>
    <dbReference type="NCBI Taxonomy" id="1388766"/>
    <lineage>
        <taxon>Eukaryota</taxon>
        <taxon>Fungi</taxon>
        <taxon>Dikarya</taxon>
        <taxon>Ascomycota</taxon>
        <taxon>Pezizomycotina</taxon>
        <taxon>Eurotiomycetes</taxon>
        <taxon>Eurotiomycetidae</taxon>
        <taxon>Eurotiales</taxon>
        <taxon>Aspergillaceae</taxon>
        <taxon>Aspergillus</taxon>
        <taxon>Aspergillus subgen. Aspergillus</taxon>
    </lineage>
</organism>
<dbReference type="CDD" id="cd00067">
    <property type="entry name" value="GAL4"/>
    <property type="match status" value="1"/>
</dbReference>
<dbReference type="PANTHER" id="PTHR47256">
    <property type="entry name" value="ZN(II)2CYS6 TRANSCRIPTION FACTOR (EUROFUNG)-RELATED"/>
    <property type="match status" value="1"/>
</dbReference>
<evidence type="ECO:0000256" key="4">
    <source>
        <dbReference type="ARBA" id="ARBA00023163"/>
    </source>
</evidence>
<keyword evidence="4" id="KW-0804">Transcription</keyword>
<keyword evidence="10" id="KW-1185">Reference proteome</keyword>
<dbReference type="GO" id="GO:0003677">
    <property type="term" value="F:DNA binding"/>
    <property type="evidence" value="ECO:0007669"/>
    <property type="project" value="UniProtKB-KW"/>
</dbReference>
<evidence type="ECO:0000256" key="1">
    <source>
        <dbReference type="ARBA" id="ARBA00022723"/>
    </source>
</evidence>
<dbReference type="Pfam" id="PF04082">
    <property type="entry name" value="Fungal_trans"/>
    <property type="match status" value="1"/>
</dbReference>
<dbReference type="RefSeq" id="XP_040635050.1">
    <property type="nucleotide sequence ID" value="XM_040778095.1"/>
</dbReference>
<evidence type="ECO:0000313" key="10">
    <source>
        <dbReference type="Proteomes" id="UP000019804"/>
    </source>
</evidence>
<dbReference type="EMBL" id="KK088446">
    <property type="protein sequence ID" value="EYE91360.1"/>
    <property type="molecule type" value="Genomic_DNA"/>
</dbReference>
<dbReference type="Pfam" id="PF00172">
    <property type="entry name" value="Zn_clus"/>
    <property type="match status" value="1"/>
</dbReference>
<dbReference type="Gene3D" id="4.10.240.10">
    <property type="entry name" value="Zn(2)-C6 fungal-type DNA-binding domain"/>
    <property type="match status" value="1"/>
</dbReference>